<dbReference type="AlphaFoldDB" id="A0A0S4KVC4"/>
<feature type="compositionally biased region" description="Basic and acidic residues" evidence="1">
    <location>
        <begin position="93"/>
        <end position="121"/>
    </location>
</feature>
<dbReference type="EMBL" id="LN885086">
    <property type="protein sequence ID" value="CUQ68348.1"/>
    <property type="molecule type" value="Genomic_DNA"/>
</dbReference>
<feature type="compositionally biased region" description="Polar residues" evidence="1">
    <location>
        <begin position="32"/>
        <end position="48"/>
    </location>
</feature>
<dbReference type="Proteomes" id="UP000066284">
    <property type="component" value="Chromosome 1"/>
</dbReference>
<sequence length="129" mass="14238">MIKVVAVAIAVSVFATFLNVHAQEEAVESPVPATSPSQTTQEPATDQDSVVEKGKDKKMKRKKHDGERDDDGGKEKDDDKEKRKGKGKHKHRQDGDHRKRGLDRADEAAGEHGKQGRDKARGHGKHGRD</sequence>
<feature type="signal peptide" evidence="2">
    <location>
        <begin position="1"/>
        <end position="22"/>
    </location>
</feature>
<keyword evidence="2" id="KW-0732">Signal</keyword>
<evidence type="ECO:0000256" key="2">
    <source>
        <dbReference type="SAM" id="SignalP"/>
    </source>
</evidence>
<dbReference type="KEGG" id="nio:NITINOP_3377"/>
<dbReference type="RefSeq" id="WP_062487579.1">
    <property type="nucleotide sequence ID" value="NZ_LN885086.1"/>
</dbReference>
<evidence type="ECO:0000313" key="3">
    <source>
        <dbReference type="EMBL" id="CUQ68348.1"/>
    </source>
</evidence>
<name>A0A0S4KVC4_9BACT</name>
<organism evidence="3 4">
    <name type="scientific">Candidatus Nitrospira inopinata</name>
    <dbReference type="NCBI Taxonomy" id="1715989"/>
    <lineage>
        <taxon>Bacteria</taxon>
        <taxon>Pseudomonadati</taxon>
        <taxon>Nitrospirota</taxon>
        <taxon>Nitrospiria</taxon>
        <taxon>Nitrospirales</taxon>
        <taxon>Nitrospiraceae</taxon>
        <taxon>Nitrospira</taxon>
    </lineage>
</organism>
<evidence type="ECO:0000256" key="1">
    <source>
        <dbReference type="SAM" id="MobiDB-lite"/>
    </source>
</evidence>
<feature type="region of interest" description="Disordered" evidence="1">
    <location>
        <begin position="24"/>
        <end position="129"/>
    </location>
</feature>
<feature type="compositionally biased region" description="Basic and acidic residues" evidence="1">
    <location>
        <begin position="64"/>
        <end position="82"/>
    </location>
</feature>
<protein>
    <submittedName>
        <fullName evidence="3">Uncharacterized protein</fullName>
    </submittedName>
</protein>
<feature type="compositionally biased region" description="Basic residues" evidence="1">
    <location>
        <begin position="83"/>
        <end position="92"/>
    </location>
</feature>
<feature type="chain" id="PRO_5006623622" evidence="2">
    <location>
        <begin position="23"/>
        <end position="129"/>
    </location>
</feature>
<reference evidence="4" key="1">
    <citation type="submission" date="2015-09" db="EMBL/GenBank/DDBJ databases">
        <authorList>
            <person name="Daims H."/>
        </authorList>
    </citation>
    <scope>NUCLEOTIDE SEQUENCE [LARGE SCALE GENOMIC DNA]</scope>
</reference>
<gene>
    <name evidence="3" type="ORF">NITINOP_3377</name>
</gene>
<keyword evidence="4" id="KW-1185">Reference proteome</keyword>
<accession>A0A0S4KVC4</accession>
<proteinExistence type="predicted"/>
<evidence type="ECO:0000313" key="4">
    <source>
        <dbReference type="Proteomes" id="UP000066284"/>
    </source>
</evidence>